<evidence type="ECO:0000256" key="1">
    <source>
        <dbReference type="ARBA" id="ARBA00023015"/>
    </source>
</evidence>
<dbReference type="InterPro" id="IPR028082">
    <property type="entry name" value="Peripla_BP_I"/>
</dbReference>
<dbReference type="Proteomes" id="UP000181917">
    <property type="component" value="Unassembled WGS sequence"/>
</dbReference>
<dbReference type="AlphaFoldDB" id="A0A1H1BU83"/>
<dbReference type="PROSITE" id="PS50932">
    <property type="entry name" value="HTH_LACI_2"/>
    <property type="match status" value="1"/>
</dbReference>
<keyword evidence="1" id="KW-0805">Transcription regulation</keyword>
<dbReference type="SUPFAM" id="SSF47413">
    <property type="entry name" value="lambda repressor-like DNA-binding domains"/>
    <property type="match status" value="1"/>
</dbReference>
<evidence type="ECO:0000313" key="5">
    <source>
        <dbReference type="EMBL" id="SDQ55503.1"/>
    </source>
</evidence>
<evidence type="ECO:0000313" key="6">
    <source>
        <dbReference type="Proteomes" id="UP000181917"/>
    </source>
</evidence>
<reference evidence="5 6" key="1">
    <citation type="submission" date="2016-10" db="EMBL/GenBank/DDBJ databases">
        <authorList>
            <person name="de Groot N.N."/>
        </authorList>
    </citation>
    <scope>NUCLEOTIDE SEQUENCE [LARGE SCALE GENOMIC DNA]</scope>
    <source>
        <strain evidence="5 6">DSM 20117</strain>
    </source>
</reference>
<dbReference type="SMART" id="SM00354">
    <property type="entry name" value="HTH_LACI"/>
    <property type="match status" value="1"/>
</dbReference>
<dbReference type="Gene3D" id="3.40.50.2300">
    <property type="match status" value="2"/>
</dbReference>
<dbReference type="RefSeq" id="WP_074699938.1">
    <property type="nucleotide sequence ID" value="NZ_CP018863.1"/>
</dbReference>
<keyword evidence="6" id="KW-1185">Reference proteome</keyword>
<dbReference type="Pfam" id="PF13377">
    <property type="entry name" value="Peripla_BP_3"/>
    <property type="match status" value="1"/>
</dbReference>
<dbReference type="KEGG" id="acry:AC20117_09485"/>
<sequence>MTDIQTEPAMRPPKMSAAAIARACGVSPATVSYVMNGKPGVSTETRRHIIKVANELGFRPNRNAGQDGIRLDPHLNRVIGLILPNIVNPMYTGWAENIITATGRDGFEVFVATTQDNPDTLAQVAMTLAARNVDGIIIAAALREDSRALRTLRQRRVPYICLSRRSDHLPGDFVGIDDDAAATQLMQHVLDHGYREIATVIGPRFSTASLAREQAFVRTAAAAGVAITGERKISTRLNRDGGRVAAEKLLASTTPPRAIVCGADEIAIGIMEHALSMGLRIPEDLAVVGSDGLPHSRSELVGLTTIVQPIQEMANNAFSLLLDQITHPRNTFTHILCEHRLHLGRTCGCPPGATRNT</sequence>
<dbReference type="PANTHER" id="PTHR30146">
    <property type="entry name" value="LACI-RELATED TRANSCRIPTIONAL REPRESSOR"/>
    <property type="match status" value="1"/>
</dbReference>
<protein>
    <submittedName>
        <fullName evidence="5">Transcriptional regulator, LacI family</fullName>
    </submittedName>
</protein>
<dbReference type="Gene3D" id="1.10.260.40">
    <property type="entry name" value="lambda repressor-like DNA-binding domains"/>
    <property type="match status" value="1"/>
</dbReference>
<accession>A0A1H1BU83</accession>
<dbReference type="GO" id="GO:0003700">
    <property type="term" value="F:DNA-binding transcription factor activity"/>
    <property type="evidence" value="ECO:0007669"/>
    <property type="project" value="TreeGrafter"/>
</dbReference>
<dbReference type="STRING" id="37928.SAMN04489742_1574"/>
<keyword evidence="2" id="KW-0238">DNA-binding</keyword>
<organism evidence="5 6">
    <name type="scientific">Crystallibacter crystallopoietes</name>
    <dbReference type="NCBI Taxonomy" id="37928"/>
    <lineage>
        <taxon>Bacteria</taxon>
        <taxon>Bacillati</taxon>
        <taxon>Actinomycetota</taxon>
        <taxon>Actinomycetes</taxon>
        <taxon>Micrococcales</taxon>
        <taxon>Micrococcaceae</taxon>
        <taxon>Crystallibacter</taxon>
    </lineage>
</organism>
<dbReference type="SUPFAM" id="SSF53822">
    <property type="entry name" value="Periplasmic binding protein-like I"/>
    <property type="match status" value="1"/>
</dbReference>
<dbReference type="CDD" id="cd01392">
    <property type="entry name" value="HTH_LacI"/>
    <property type="match status" value="1"/>
</dbReference>
<evidence type="ECO:0000259" key="4">
    <source>
        <dbReference type="PROSITE" id="PS50932"/>
    </source>
</evidence>
<evidence type="ECO:0000256" key="2">
    <source>
        <dbReference type="ARBA" id="ARBA00023125"/>
    </source>
</evidence>
<dbReference type="CDD" id="cd06267">
    <property type="entry name" value="PBP1_LacI_sugar_binding-like"/>
    <property type="match status" value="1"/>
</dbReference>
<dbReference type="InterPro" id="IPR046335">
    <property type="entry name" value="LacI/GalR-like_sensor"/>
</dbReference>
<dbReference type="OrthoDB" id="9785139at2"/>
<name>A0A1H1BU83_9MICC</name>
<dbReference type="InterPro" id="IPR010982">
    <property type="entry name" value="Lambda_DNA-bd_dom_sf"/>
</dbReference>
<feature type="domain" description="HTH lacI-type" evidence="4">
    <location>
        <begin position="15"/>
        <end position="69"/>
    </location>
</feature>
<dbReference type="InterPro" id="IPR000843">
    <property type="entry name" value="HTH_LacI"/>
</dbReference>
<dbReference type="Pfam" id="PF00356">
    <property type="entry name" value="LacI"/>
    <property type="match status" value="1"/>
</dbReference>
<dbReference type="GO" id="GO:0000976">
    <property type="term" value="F:transcription cis-regulatory region binding"/>
    <property type="evidence" value="ECO:0007669"/>
    <property type="project" value="TreeGrafter"/>
</dbReference>
<keyword evidence="3" id="KW-0804">Transcription</keyword>
<dbReference type="EMBL" id="FNKH01000002">
    <property type="protein sequence ID" value="SDQ55503.1"/>
    <property type="molecule type" value="Genomic_DNA"/>
</dbReference>
<proteinExistence type="predicted"/>
<gene>
    <name evidence="5" type="ORF">SAMN04489742_1574</name>
</gene>
<dbReference type="PANTHER" id="PTHR30146:SF109">
    <property type="entry name" value="HTH-TYPE TRANSCRIPTIONAL REGULATOR GALS"/>
    <property type="match status" value="1"/>
</dbReference>
<evidence type="ECO:0000256" key="3">
    <source>
        <dbReference type="ARBA" id="ARBA00023163"/>
    </source>
</evidence>